<dbReference type="InterPro" id="IPR021352">
    <property type="entry name" value="DUF2971"/>
</dbReference>
<protein>
    <recommendedName>
        <fullName evidence="3">DUF2971 family protein</fullName>
    </recommendedName>
</protein>
<dbReference type="RefSeq" id="WP_111541324.1">
    <property type="nucleotide sequence ID" value="NZ_QKYV01000005.1"/>
</dbReference>
<sequence length="296" mass="35195">MNDNKQESYIYVGPKGQRYATIPPIEINEIPEKLYHYTSYDSVFNIINSKKLWITQINFLNDESEFKYAGDIGRRYLIKLLKSSLGNDEKYVYEKLLENTVFDHSNNCFVFSLSEEKDLLSQWRGYCKDSGVSMGFNYTELLNISNEQQFKIYPCIYSLEDQEKAIKRIIDDITQLYKKNKFDIHNHNFFWQVFNSMFSILAKCIKHPSFKEEKEWRLIGGPFKISDQKCNYRPTKNMLIPYYEFDLSSSETLGLDEFVIGPNKHLHRARESFSLFGHRNKYRWNVKTTEIPFLPE</sequence>
<evidence type="ECO:0008006" key="3">
    <source>
        <dbReference type="Google" id="ProtNLM"/>
    </source>
</evidence>
<evidence type="ECO:0000313" key="2">
    <source>
        <dbReference type="Proteomes" id="UP000249542"/>
    </source>
</evidence>
<name>A0A2W7JW42_9FLAO</name>
<reference evidence="1 2" key="1">
    <citation type="submission" date="2018-06" db="EMBL/GenBank/DDBJ databases">
        <title>Genomic Encyclopedia of Archaeal and Bacterial Type Strains, Phase II (KMG-II): from individual species to whole genera.</title>
        <authorList>
            <person name="Goeker M."/>
        </authorList>
    </citation>
    <scope>NUCLEOTIDE SEQUENCE [LARGE SCALE GENOMIC DNA]</scope>
    <source>
        <strain evidence="1 2">DSM 15361</strain>
    </source>
</reference>
<dbReference type="Proteomes" id="UP000249542">
    <property type="component" value="Unassembled WGS sequence"/>
</dbReference>
<dbReference type="AlphaFoldDB" id="A0A2W7JW42"/>
<keyword evidence="2" id="KW-1185">Reference proteome</keyword>
<gene>
    <name evidence="1" type="ORF">LX95_02043</name>
</gene>
<dbReference type="Pfam" id="PF11185">
    <property type="entry name" value="DUF2971"/>
    <property type="match status" value="1"/>
</dbReference>
<dbReference type="EMBL" id="QKYV01000005">
    <property type="protein sequence ID" value="PZW39680.1"/>
    <property type="molecule type" value="Genomic_DNA"/>
</dbReference>
<organism evidence="1 2">
    <name type="scientific">Mesonia algae</name>
    <dbReference type="NCBI Taxonomy" id="213248"/>
    <lineage>
        <taxon>Bacteria</taxon>
        <taxon>Pseudomonadati</taxon>
        <taxon>Bacteroidota</taxon>
        <taxon>Flavobacteriia</taxon>
        <taxon>Flavobacteriales</taxon>
        <taxon>Flavobacteriaceae</taxon>
        <taxon>Mesonia</taxon>
    </lineage>
</organism>
<comment type="caution">
    <text evidence="1">The sequence shown here is derived from an EMBL/GenBank/DDBJ whole genome shotgun (WGS) entry which is preliminary data.</text>
</comment>
<accession>A0A2W7JW42</accession>
<evidence type="ECO:0000313" key="1">
    <source>
        <dbReference type="EMBL" id="PZW39680.1"/>
    </source>
</evidence>
<proteinExistence type="predicted"/>